<comment type="similarity">
    <text evidence="1">Belongs to the tpcK family.</text>
</comment>
<feature type="domain" description="EthD" evidence="2">
    <location>
        <begin position="12"/>
        <end position="128"/>
    </location>
</feature>
<protein>
    <recommendedName>
        <fullName evidence="2">EthD domain-containing protein</fullName>
    </recommendedName>
</protein>
<dbReference type="SUPFAM" id="SSF54909">
    <property type="entry name" value="Dimeric alpha+beta barrel"/>
    <property type="match status" value="1"/>
</dbReference>
<evidence type="ECO:0000313" key="3">
    <source>
        <dbReference type="EMBL" id="RYO87743.1"/>
    </source>
</evidence>
<evidence type="ECO:0000256" key="1">
    <source>
        <dbReference type="ARBA" id="ARBA00005986"/>
    </source>
</evidence>
<name>A0ABY0H8S8_9PEZI</name>
<dbReference type="EMBL" id="QJNS01000097">
    <property type="protein sequence ID" value="RYO87743.1"/>
    <property type="molecule type" value="Genomic_DNA"/>
</dbReference>
<dbReference type="Pfam" id="PF07110">
    <property type="entry name" value="EthD"/>
    <property type="match status" value="1"/>
</dbReference>
<evidence type="ECO:0000313" key="4">
    <source>
        <dbReference type="Proteomes" id="UP000294003"/>
    </source>
</evidence>
<keyword evidence="4" id="KW-1185">Reference proteome</keyword>
<sequence>MTYTVVALIRRKEGIKPAEFRSHYDNVHVPLLKSLVGSTFLLSHTRNYVTRIPTGDPLNSTDSQHDESAANLDFAPVLYEGQASDLNYDSLTVMVWEDKAAFDEFSRIVSTKEVFDKMSEDNKNFLDTTFRLVYAVEEPVITNRD</sequence>
<dbReference type="Proteomes" id="UP000294003">
    <property type="component" value="Unassembled WGS sequence"/>
</dbReference>
<dbReference type="InterPro" id="IPR011008">
    <property type="entry name" value="Dimeric_a/b-barrel"/>
</dbReference>
<evidence type="ECO:0000259" key="2">
    <source>
        <dbReference type="Pfam" id="PF07110"/>
    </source>
</evidence>
<reference evidence="3 4" key="1">
    <citation type="submission" date="2018-06" db="EMBL/GenBank/DDBJ databases">
        <title>Complete Genomes of Monosporascus.</title>
        <authorList>
            <person name="Robinson A.J."/>
            <person name="Natvig D.O."/>
        </authorList>
    </citation>
    <scope>NUCLEOTIDE SEQUENCE [LARGE SCALE GENOMIC DNA]</scope>
    <source>
        <strain evidence="3 4">CBS 609.92</strain>
    </source>
</reference>
<comment type="caution">
    <text evidence="3">The sequence shown here is derived from an EMBL/GenBank/DDBJ whole genome shotgun (WGS) entry which is preliminary data.</text>
</comment>
<dbReference type="Gene3D" id="3.30.70.100">
    <property type="match status" value="1"/>
</dbReference>
<dbReference type="InterPro" id="IPR009799">
    <property type="entry name" value="EthD_dom"/>
</dbReference>
<accession>A0ABY0H8S8</accession>
<gene>
    <name evidence="3" type="ORF">DL762_004136</name>
</gene>
<organism evidence="3 4">
    <name type="scientific">Monosporascus cannonballus</name>
    <dbReference type="NCBI Taxonomy" id="155416"/>
    <lineage>
        <taxon>Eukaryota</taxon>
        <taxon>Fungi</taxon>
        <taxon>Dikarya</taxon>
        <taxon>Ascomycota</taxon>
        <taxon>Pezizomycotina</taxon>
        <taxon>Sordariomycetes</taxon>
        <taxon>Xylariomycetidae</taxon>
        <taxon>Xylariales</taxon>
        <taxon>Xylariales incertae sedis</taxon>
        <taxon>Monosporascus</taxon>
    </lineage>
</organism>
<proteinExistence type="inferred from homology"/>